<evidence type="ECO:0000313" key="9">
    <source>
        <dbReference type="WBParaSite" id="ACRNAN_Path_138.g479.t1"/>
    </source>
</evidence>
<dbReference type="GO" id="GO:0010008">
    <property type="term" value="C:endosome membrane"/>
    <property type="evidence" value="ECO:0007669"/>
    <property type="project" value="TreeGrafter"/>
</dbReference>
<protein>
    <submittedName>
        <fullName evidence="9">PH domain-containing protein</fullName>
    </submittedName>
</protein>
<evidence type="ECO:0000256" key="1">
    <source>
        <dbReference type="ARBA" id="ARBA00004496"/>
    </source>
</evidence>
<dbReference type="Gene3D" id="2.30.29.30">
    <property type="entry name" value="Pleckstrin-homology domain (PH domain)/Phosphotyrosine-binding domain (PTB)"/>
    <property type="match status" value="1"/>
</dbReference>
<dbReference type="InterPro" id="IPR011993">
    <property type="entry name" value="PH-like_dom_sf"/>
</dbReference>
<evidence type="ECO:0000313" key="8">
    <source>
        <dbReference type="Proteomes" id="UP000887540"/>
    </source>
</evidence>
<evidence type="ECO:0000256" key="4">
    <source>
        <dbReference type="ARBA" id="ARBA00023228"/>
    </source>
</evidence>
<dbReference type="GO" id="GO:0032418">
    <property type="term" value="P:lysosome localization"/>
    <property type="evidence" value="ECO:0007669"/>
    <property type="project" value="TreeGrafter"/>
</dbReference>
<accession>A0A914BZP1</accession>
<reference evidence="9" key="1">
    <citation type="submission" date="2022-11" db="UniProtKB">
        <authorList>
            <consortium name="WormBaseParasite"/>
        </authorList>
    </citation>
    <scope>IDENTIFICATION</scope>
</reference>
<feature type="domain" description="PH" evidence="6">
    <location>
        <begin position="571"/>
        <end position="678"/>
    </location>
</feature>
<evidence type="ECO:0000259" key="7">
    <source>
        <dbReference type="PROSITE" id="PS50826"/>
    </source>
</evidence>
<proteinExistence type="predicted"/>
<dbReference type="InterPro" id="IPR053015">
    <property type="entry name" value="PH_domain-containing_M2"/>
</dbReference>
<keyword evidence="3" id="KW-0963">Cytoplasm</keyword>
<feature type="region of interest" description="Disordered" evidence="5">
    <location>
        <begin position="333"/>
        <end position="358"/>
    </location>
</feature>
<evidence type="ECO:0000256" key="3">
    <source>
        <dbReference type="ARBA" id="ARBA00022490"/>
    </source>
</evidence>
<name>A0A914BZP1_9BILA</name>
<keyword evidence="8" id="KW-1185">Reference proteome</keyword>
<dbReference type="Proteomes" id="UP000887540">
    <property type="component" value="Unplaced"/>
</dbReference>
<dbReference type="SUPFAM" id="SSF50729">
    <property type="entry name" value="PH domain-like"/>
    <property type="match status" value="1"/>
</dbReference>
<dbReference type="SMART" id="SM00233">
    <property type="entry name" value="PH"/>
    <property type="match status" value="1"/>
</dbReference>
<evidence type="ECO:0000259" key="6">
    <source>
        <dbReference type="PROSITE" id="PS50003"/>
    </source>
</evidence>
<evidence type="ECO:0000256" key="5">
    <source>
        <dbReference type="SAM" id="MobiDB-lite"/>
    </source>
</evidence>
<organism evidence="8 9">
    <name type="scientific">Acrobeloides nanus</name>
    <dbReference type="NCBI Taxonomy" id="290746"/>
    <lineage>
        <taxon>Eukaryota</taxon>
        <taxon>Metazoa</taxon>
        <taxon>Ecdysozoa</taxon>
        <taxon>Nematoda</taxon>
        <taxon>Chromadorea</taxon>
        <taxon>Rhabditida</taxon>
        <taxon>Tylenchina</taxon>
        <taxon>Cephalobomorpha</taxon>
        <taxon>Cephaloboidea</taxon>
        <taxon>Cephalobidae</taxon>
        <taxon>Acrobeloides</taxon>
    </lineage>
</organism>
<dbReference type="PROSITE" id="PS50826">
    <property type="entry name" value="RUN"/>
    <property type="match status" value="1"/>
</dbReference>
<comment type="subcellular location">
    <subcellularLocation>
        <location evidence="1">Cytoplasm</location>
    </subcellularLocation>
    <subcellularLocation>
        <location evidence="2">Lysosome membrane</location>
    </subcellularLocation>
</comment>
<evidence type="ECO:0000256" key="2">
    <source>
        <dbReference type="ARBA" id="ARBA00004656"/>
    </source>
</evidence>
<sequence>MFHVHLAPVGLPHSPHPTIHQQTIIENRLHTAISTIVENPFNQTYNGSHPDSRELLNSFDSFFSHGLNKGDRVYWLFVREFIPAHEQRDISLEWNVNSGRALSQAWLKSSLNKNTLQFQVCAFMSCQRAIISSHYHRNACMRNRALLQRVIGYLDSFNDVHFNIESPFVFRTEEIPIALPSQNALQSPRESPSPISLPIARRKRRNINNGFEASTSLMTQTSINDEGDPALIELTRDLPPVNIPNSVHEPYLATTADQDFILNQIVRSHNRISIDSSRQQFTSIPSTTSETAEKSVSDIDEVPDEKINEVIEENILNVDEKFIAESLLRDDGVVSDKSSDSTLDRPGTGTQGDQYSDLPEGYIIDGELPLDAGEIVHLAMEVFQESGERFQKLFMVYSQHNLGTPMLRLFLLTDKRFYLLSDRSKDHGDVVEALVDSNELHEGLSIDGPKYLVHATIPLTEIGHIAVGVDAQVICIHPKKRSRFLLSSENESRILAIETASQLLGRAILQAIRTAFNSMETPLAILTHQTEHAVILQRFVREELNLSHIEIIHHAMIYWHQHSNQYESIATDGLEGYLMYRNAFPKSWLKASEDWQHGYFVLKGNKLYQFSNSSCKFAERSINIRDAVEQIYEVELKKDEQYVFEMTFADDPNVVLQFSCASQDEMKKWMVMITFALSASAAIPTPVACMLTMTDTHLLIAQEGARFYIDGFARALTTLSIQDIANVLVLSTETHYVLILQREKGITDWLFLRTDSELQRLRQTFENKWRLPVEDCNDDEHLGKLPYSRYYKQCIEMPDYWNNVNTYEL</sequence>
<dbReference type="GO" id="GO:0032880">
    <property type="term" value="P:regulation of protein localization"/>
    <property type="evidence" value="ECO:0007669"/>
    <property type="project" value="TreeGrafter"/>
</dbReference>
<dbReference type="SMART" id="SM00593">
    <property type="entry name" value="RUN"/>
    <property type="match status" value="1"/>
</dbReference>
<feature type="compositionally biased region" description="Basic and acidic residues" evidence="5">
    <location>
        <begin position="333"/>
        <end position="343"/>
    </location>
</feature>
<dbReference type="InterPro" id="IPR037213">
    <property type="entry name" value="Run_dom_sf"/>
</dbReference>
<dbReference type="PROSITE" id="PS50003">
    <property type="entry name" value="PH_DOMAIN"/>
    <property type="match status" value="1"/>
</dbReference>
<dbReference type="InterPro" id="IPR001849">
    <property type="entry name" value="PH_domain"/>
</dbReference>
<dbReference type="InterPro" id="IPR004012">
    <property type="entry name" value="Run_dom"/>
</dbReference>
<dbReference type="Pfam" id="PF00169">
    <property type="entry name" value="PH"/>
    <property type="match status" value="1"/>
</dbReference>
<keyword evidence="4" id="KW-0458">Lysosome</keyword>
<dbReference type="GO" id="GO:0019894">
    <property type="term" value="F:kinesin binding"/>
    <property type="evidence" value="ECO:0007669"/>
    <property type="project" value="TreeGrafter"/>
</dbReference>
<dbReference type="PANTHER" id="PTHR46556">
    <property type="entry name" value="PLECKSTRIN HOMOLOGY DOMAIN-CONTAINING FAMILY M MEMBER 2"/>
    <property type="match status" value="1"/>
</dbReference>
<dbReference type="SUPFAM" id="SSF140741">
    <property type="entry name" value="RUN domain-like"/>
    <property type="match status" value="1"/>
</dbReference>
<dbReference type="Pfam" id="PF23142">
    <property type="entry name" value="PH_PLEKHM2"/>
    <property type="match status" value="1"/>
</dbReference>
<dbReference type="PANTHER" id="PTHR46556:SF1">
    <property type="entry name" value="PLECKSTRIN HOMOLOGY DOMAIN-CONTAINING FAMILY M MEMBER 2"/>
    <property type="match status" value="1"/>
</dbReference>
<dbReference type="WBParaSite" id="ACRNAN_Path_138.g479.t1">
    <property type="protein sequence ID" value="ACRNAN_Path_138.g479.t1"/>
    <property type="gene ID" value="ACRNAN_Path_138.g479"/>
</dbReference>
<dbReference type="InterPro" id="IPR057288">
    <property type="entry name" value="PH_PLEKHM2"/>
</dbReference>
<dbReference type="Pfam" id="PF02759">
    <property type="entry name" value="RUN"/>
    <property type="match status" value="1"/>
</dbReference>
<dbReference type="Gene3D" id="1.20.58.900">
    <property type="match status" value="1"/>
</dbReference>
<dbReference type="GO" id="GO:0007030">
    <property type="term" value="P:Golgi organization"/>
    <property type="evidence" value="ECO:0007669"/>
    <property type="project" value="TreeGrafter"/>
</dbReference>
<feature type="domain" description="RUN" evidence="7">
    <location>
        <begin position="46"/>
        <end position="169"/>
    </location>
</feature>
<dbReference type="AlphaFoldDB" id="A0A914BZP1"/>
<dbReference type="GO" id="GO:0005765">
    <property type="term" value="C:lysosomal membrane"/>
    <property type="evidence" value="ECO:0007669"/>
    <property type="project" value="UniProtKB-SubCell"/>
</dbReference>